<dbReference type="EC" id="2.1.1.5" evidence="7"/>
<evidence type="ECO:0000259" key="6">
    <source>
        <dbReference type="PROSITE" id="PS50970"/>
    </source>
</evidence>
<dbReference type="UniPathway" id="UPA00051">
    <property type="reaction ID" value="UER00083"/>
</dbReference>
<comment type="pathway">
    <text evidence="3">Amino-acid biosynthesis; L-methionine biosynthesis via de novo pathway.</text>
</comment>
<evidence type="ECO:0000256" key="1">
    <source>
        <dbReference type="ARBA" id="ARBA00022603"/>
    </source>
</evidence>
<dbReference type="GO" id="GO:0047150">
    <property type="term" value="F:betaine-homocysteine S-methyltransferase activity"/>
    <property type="evidence" value="ECO:0007669"/>
    <property type="project" value="UniProtKB-EC"/>
</dbReference>
<dbReference type="PANTHER" id="PTHR11103">
    <property type="entry name" value="SLR1189 PROTEIN"/>
    <property type="match status" value="1"/>
</dbReference>
<comment type="caution">
    <text evidence="7">The sequence shown here is derived from an EMBL/GenBank/DDBJ whole genome shotgun (WGS) entry which is preliminary data.</text>
</comment>
<sequence length="351" mass="39184">MSKRGFRERLAAGETIVIAEGYLFEFERRGYVRAGCFVPEVVLEFPEQLRALHEEFVHAGSDVVEAYTYYGHRAKLRVVGREDELETLNFKALDIAKEVADKHGKLLAGGISNTTIFNRHDPKTIEEARSIFKEQIEWAVTRDVDFIIGETFPDFAEALLALECIKEYGKVPAVITFCSTETNMTHDGVPIPEACRKLEEAGADVVGVNCSRGPVTMMPLVKEIKKVCKGPVAMLPVVYSTTDKEPTMQALTIPGKGKPAFPVDLPGVACTRTEIKEFAEEAKALGIQYIGLCCGNASHYMRILADVYGKDPPANKFSPNMDQHYSFGDDKHRNDYYNDLFETKLKDNKAK</sequence>
<dbReference type="InterPro" id="IPR003726">
    <property type="entry name" value="HCY_dom"/>
</dbReference>
<reference evidence="7" key="1">
    <citation type="submission" date="2018-11" db="EMBL/GenBank/DDBJ databases">
        <authorList>
            <person name="Alioto T."/>
            <person name="Alioto T."/>
        </authorList>
    </citation>
    <scope>NUCLEOTIDE SEQUENCE</scope>
</reference>
<keyword evidence="1 5" id="KW-0489">Methyltransferase</keyword>
<feature type="binding site" evidence="4 5">
    <location>
        <position position="294"/>
    </location>
    <ligand>
        <name>Zn(2+)</name>
        <dbReference type="ChEBI" id="CHEBI:29105"/>
    </ligand>
</feature>
<gene>
    <name evidence="7" type="ORF">MGAL_10B009221</name>
</gene>
<dbReference type="EMBL" id="UYJE01004047">
    <property type="protein sequence ID" value="VDI24542.1"/>
    <property type="molecule type" value="Genomic_DNA"/>
</dbReference>
<evidence type="ECO:0000313" key="7">
    <source>
        <dbReference type="EMBL" id="VDI24542.1"/>
    </source>
</evidence>
<organism evidence="7 8">
    <name type="scientific">Mytilus galloprovincialis</name>
    <name type="common">Mediterranean mussel</name>
    <dbReference type="NCBI Taxonomy" id="29158"/>
    <lineage>
        <taxon>Eukaryota</taxon>
        <taxon>Metazoa</taxon>
        <taxon>Spiralia</taxon>
        <taxon>Lophotrochozoa</taxon>
        <taxon>Mollusca</taxon>
        <taxon>Bivalvia</taxon>
        <taxon>Autobranchia</taxon>
        <taxon>Pteriomorphia</taxon>
        <taxon>Mytilida</taxon>
        <taxon>Mytiloidea</taxon>
        <taxon>Mytilidae</taxon>
        <taxon>Mytilinae</taxon>
        <taxon>Mytilus</taxon>
    </lineage>
</organism>
<dbReference type="Pfam" id="PF02574">
    <property type="entry name" value="S-methyl_trans"/>
    <property type="match status" value="1"/>
</dbReference>
<evidence type="ECO:0000256" key="3">
    <source>
        <dbReference type="ARBA" id="ARBA00034478"/>
    </source>
</evidence>
<evidence type="ECO:0000313" key="8">
    <source>
        <dbReference type="Proteomes" id="UP000596742"/>
    </source>
</evidence>
<dbReference type="GO" id="GO:0008270">
    <property type="term" value="F:zinc ion binding"/>
    <property type="evidence" value="ECO:0007669"/>
    <property type="project" value="InterPro"/>
</dbReference>
<keyword evidence="4 5" id="KW-0479">Metal-binding</keyword>
<dbReference type="GO" id="GO:0009086">
    <property type="term" value="P:methionine biosynthetic process"/>
    <property type="evidence" value="ECO:0007669"/>
    <property type="project" value="InterPro"/>
</dbReference>
<comment type="cofactor">
    <cofactor evidence="4">
        <name>Zn(2+)</name>
        <dbReference type="ChEBI" id="CHEBI:29105"/>
    </cofactor>
    <text evidence="4">Binds 1 zinc ion per subunit.</text>
</comment>
<keyword evidence="2 5" id="KW-0808">Transferase</keyword>
<accession>A0A8B6DUV6</accession>
<dbReference type="GO" id="GO:0032259">
    <property type="term" value="P:methylation"/>
    <property type="evidence" value="ECO:0007669"/>
    <property type="project" value="UniProtKB-KW"/>
</dbReference>
<feature type="domain" description="Hcy-binding" evidence="6">
    <location>
        <begin position="4"/>
        <end position="308"/>
    </location>
</feature>
<keyword evidence="4 5" id="KW-0862">Zinc</keyword>
<evidence type="ECO:0000256" key="4">
    <source>
        <dbReference type="PIRSR" id="PIRSR037505-2"/>
    </source>
</evidence>
<evidence type="ECO:0000256" key="5">
    <source>
        <dbReference type="PROSITE-ProRule" id="PRU00333"/>
    </source>
</evidence>
<name>A0A8B6DUV6_MYTGA</name>
<dbReference type="OrthoDB" id="261426at2759"/>
<dbReference type="PROSITE" id="PS50970">
    <property type="entry name" value="HCY"/>
    <property type="match status" value="1"/>
</dbReference>
<evidence type="ECO:0000256" key="2">
    <source>
        <dbReference type="ARBA" id="ARBA00022679"/>
    </source>
</evidence>
<feature type="binding site" evidence="4 5">
    <location>
        <position position="210"/>
    </location>
    <ligand>
        <name>Zn(2+)</name>
        <dbReference type="ChEBI" id="CHEBI:29105"/>
    </ligand>
</feature>
<dbReference type="InterPro" id="IPR036589">
    <property type="entry name" value="HCY_dom_sf"/>
</dbReference>
<dbReference type="Gene3D" id="3.20.20.330">
    <property type="entry name" value="Homocysteine-binding-like domain"/>
    <property type="match status" value="1"/>
</dbReference>
<dbReference type="Proteomes" id="UP000596742">
    <property type="component" value="Unassembled WGS sequence"/>
</dbReference>
<dbReference type="PANTHER" id="PTHR11103:SF18">
    <property type="entry name" value="SLR1189 PROTEIN"/>
    <property type="match status" value="1"/>
</dbReference>
<keyword evidence="8" id="KW-1185">Reference proteome</keyword>
<dbReference type="InterPro" id="IPR017226">
    <property type="entry name" value="BHMT-like"/>
</dbReference>
<dbReference type="PIRSF" id="PIRSF037505">
    <property type="entry name" value="Betaine_HMT"/>
    <property type="match status" value="1"/>
</dbReference>
<dbReference type="AlphaFoldDB" id="A0A8B6DUV6"/>
<proteinExistence type="predicted"/>
<dbReference type="SUPFAM" id="SSF82282">
    <property type="entry name" value="Homocysteine S-methyltransferase"/>
    <property type="match status" value="1"/>
</dbReference>
<protein>
    <submittedName>
        <fullName evidence="7">Betaine-homocysteine S-methyltransferase</fullName>
        <ecNumber evidence="7">2.1.1.5</ecNumber>
    </submittedName>
</protein>
<feature type="binding site" evidence="4 5">
    <location>
        <position position="293"/>
    </location>
    <ligand>
        <name>Zn(2+)</name>
        <dbReference type="ChEBI" id="CHEBI:29105"/>
    </ligand>
</feature>